<dbReference type="RefSeq" id="WP_101009802.1">
    <property type="nucleotide sequence ID" value="NZ_FRFC01000003.1"/>
</dbReference>
<reference evidence="4" key="1">
    <citation type="submission" date="2016-12" db="EMBL/GenBank/DDBJ databases">
        <authorList>
            <person name="Herbold C."/>
        </authorList>
    </citation>
    <scope>NUCLEOTIDE SEQUENCE [LARGE SCALE GENOMIC DNA]</scope>
</reference>
<evidence type="ECO:0000259" key="2">
    <source>
        <dbReference type="SMART" id="SM00014"/>
    </source>
</evidence>
<feature type="transmembrane region" description="Helical" evidence="1">
    <location>
        <begin position="56"/>
        <end position="73"/>
    </location>
</feature>
<dbReference type="GO" id="GO:0042392">
    <property type="term" value="F:sphingosine-1-phosphate phosphatase activity"/>
    <property type="evidence" value="ECO:0007669"/>
    <property type="project" value="TreeGrafter"/>
</dbReference>
<keyword evidence="3" id="KW-0378">Hydrolase</keyword>
<accession>A0A2H1EGY2</accession>
<dbReference type="Gene3D" id="1.20.144.10">
    <property type="entry name" value="Phosphatidic acid phosphatase type 2/haloperoxidase"/>
    <property type="match status" value="1"/>
</dbReference>
<dbReference type="PANTHER" id="PTHR14969">
    <property type="entry name" value="SPHINGOSINE-1-PHOSPHATE PHOSPHOHYDROLASE"/>
    <property type="match status" value="1"/>
</dbReference>
<feature type="domain" description="Phosphatidic acid phosphatase type 2/haloperoxidase" evidence="2">
    <location>
        <begin position="81"/>
        <end position="192"/>
    </location>
</feature>
<gene>
    <name evidence="3" type="primary">sepP</name>
    <name evidence="3" type="ORF">NSIN_20795</name>
</gene>
<dbReference type="Proteomes" id="UP000232412">
    <property type="component" value="Unassembled WGS sequence"/>
</dbReference>
<organism evidence="3 4">
    <name type="scientific">Nitrosotalea sinensis</name>
    <dbReference type="NCBI Taxonomy" id="1499975"/>
    <lineage>
        <taxon>Archaea</taxon>
        <taxon>Nitrososphaerota</taxon>
        <taxon>Nitrososphaeria</taxon>
        <taxon>Nitrosotaleales</taxon>
        <taxon>Nitrosotaleaceae</taxon>
        <taxon>Nitrosotalea</taxon>
    </lineage>
</organism>
<keyword evidence="4" id="KW-1185">Reference proteome</keyword>
<evidence type="ECO:0000256" key="1">
    <source>
        <dbReference type="SAM" id="Phobius"/>
    </source>
</evidence>
<sequence>MKYVVSSAVLLALFAVLAVLISHNNSGIVSFDNSVLSGVNPVGGALDHIMVFLSKYGREFVWIPVVAILFVFGKKDGRKTAVFLTMAFLILIPLGSVIKSEIDRQRPVVSDDRLLIKNEHDASFPSGHAVMVSAGATILLLTFNRSRQIVFSIMLAIESILVSFSRIYVGVHYPTDVIGGILLGCGVSLAVIASGKYMGPIFTKINGK</sequence>
<dbReference type="InterPro" id="IPR000326">
    <property type="entry name" value="PAP2/HPO"/>
</dbReference>
<dbReference type="OrthoDB" id="10182at2157"/>
<dbReference type="SMART" id="SM00014">
    <property type="entry name" value="acidPPc"/>
    <property type="match status" value="1"/>
</dbReference>
<dbReference type="CDD" id="cd03392">
    <property type="entry name" value="PAP2_like_2"/>
    <property type="match status" value="1"/>
</dbReference>
<dbReference type="GO" id="GO:0050380">
    <property type="term" value="F:undecaprenyl-diphosphatase activity"/>
    <property type="evidence" value="ECO:0007669"/>
    <property type="project" value="UniProtKB-EC"/>
</dbReference>
<protein>
    <submittedName>
        <fullName evidence="3">Undecaprenyl-diphosphatase</fullName>
        <ecNumber evidence="3">3.6.1.27</ecNumber>
    </submittedName>
</protein>
<dbReference type="AlphaFoldDB" id="A0A2H1EGY2"/>
<dbReference type="PANTHER" id="PTHR14969:SF13">
    <property type="entry name" value="AT30094P"/>
    <property type="match status" value="1"/>
</dbReference>
<name>A0A2H1EGY2_9ARCH</name>
<dbReference type="EMBL" id="FRFC01000003">
    <property type="protein sequence ID" value="SHO45834.1"/>
    <property type="molecule type" value="Genomic_DNA"/>
</dbReference>
<proteinExistence type="predicted"/>
<evidence type="ECO:0000313" key="4">
    <source>
        <dbReference type="Proteomes" id="UP000232412"/>
    </source>
</evidence>
<keyword evidence="1" id="KW-0812">Transmembrane</keyword>
<feature type="transmembrane region" description="Helical" evidence="1">
    <location>
        <begin position="122"/>
        <end position="142"/>
    </location>
</feature>
<dbReference type="Pfam" id="PF01569">
    <property type="entry name" value="PAP2"/>
    <property type="match status" value="1"/>
</dbReference>
<feature type="transmembrane region" description="Helical" evidence="1">
    <location>
        <begin position="177"/>
        <end position="198"/>
    </location>
</feature>
<dbReference type="SUPFAM" id="SSF48317">
    <property type="entry name" value="Acid phosphatase/Vanadium-dependent haloperoxidase"/>
    <property type="match status" value="1"/>
</dbReference>
<keyword evidence="1" id="KW-1133">Transmembrane helix</keyword>
<feature type="transmembrane region" description="Helical" evidence="1">
    <location>
        <begin position="149"/>
        <end position="171"/>
    </location>
</feature>
<dbReference type="EC" id="3.6.1.27" evidence="3"/>
<evidence type="ECO:0000313" key="3">
    <source>
        <dbReference type="EMBL" id="SHO45834.1"/>
    </source>
</evidence>
<keyword evidence="1" id="KW-0472">Membrane</keyword>
<dbReference type="InterPro" id="IPR036938">
    <property type="entry name" value="PAP2/HPO_sf"/>
</dbReference>
<feature type="transmembrane region" description="Helical" evidence="1">
    <location>
        <begin position="80"/>
        <end position="102"/>
    </location>
</feature>